<gene>
    <name evidence="1" type="ORF">EUA06_13895</name>
</gene>
<accession>A0A4Q2RPF7</accession>
<sequence length="256" mass="28630">MAADLTRYDDVLALLTALPRRVPALQVVVVNGSAVTGGWDDHSDLDVEAWCSGDAATTYAAVLALLRDELPVDSVWELPEATWPEGRQCFVHLQPDAADLGRPTRLLDLVILTTPERLTMDTRRHGTPIVLHDPDGLLHLEDDDEREMEAGRRLAVEQTAARRQTAAWLVERAIARDDLAEATLLHLRFAVEPLVRLLRIKHCPARWDFGLRYLRTDLPDGFAERVEAVLPGPDLAVRSRTAFAWQDEVLAQLTSR</sequence>
<name>A0A4Q2RPF7_9ACTN</name>
<protein>
    <recommendedName>
        <fullName evidence="3">Nucleotidyltransferase domain-containing protein</fullName>
    </recommendedName>
</protein>
<dbReference type="Proteomes" id="UP000291838">
    <property type="component" value="Unassembled WGS sequence"/>
</dbReference>
<dbReference type="RefSeq" id="WP_129476824.1">
    <property type="nucleotide sequence ID" value="NZ_SDWS01000006.1"/>
</dbReference>
<keyword evidence="2" id="KW-1185">Reference proteome</keyword>
<evidence type="ECO:0000313" key="1">
    <source>
        <dbReference type="EMBL" id="RYB89694.1"/>
    </source>
</evidence>
<evidence type="ECO:0008006" key="3">
    <source>
        <dbReference type="Google" id="ProtNLM"/>
    </source>
</evidence>
<evidence type="ECO:0000313" key="2">
    <source>
        <dbReference type="Proteomes" id="UP000291838"/>
    </source>
</evidence>
<dbReference type="OrthoDB" id="3773545at2"/>
<proteinExistence type="predicted"/>
<organism evidence="1 2">
    <name type="scientific">Nocardioides glacieisoli</name>
    <dbReference type="NCBI Taxonomy" id="1168730"/>
    <lineage>
        <taxon>Bacteria</taxon>
        <taxon>Bacillati</taxon>
        <taxon>Actinomycetota</taxon>
        <taxon>Actinomycetes</taxon>
        <taxon>Propionibacteriales</taxon>
        <taxon>Nocardioidaceae</taxon>
        <taxon>Nocardioides</taxon>
    </lineage>
</organism>
<comment type="caution">
    <text evidence="1">The sequence shown here is derived from an EMBL/GenBank/DDBJ whole genome shotgun (WGS) entry which is preliminary data.</text>
</comment>
<dbReference type="SUPFAM" id="SSF81301">
    <property type="entry name" value="Nucleotidyltransferase"/>
    <property type="match status" value="1"/>
</dbReference>
<dbReference type="EMBL" id="SDWS01000006">
    <property type="protein sequence ID" value="RYB89694.1"/>
    <property type="molecule type" value="Genomic_DNA"/>
</dbReference>
<dbReference type="InterPro" id="IPR043519">
    <property type="entry name" value="NT_sf"/>
</dbReference>
<reference evidence="1 2" key="1">
    <citation type="submission" date="2019-01" db="EMBL/GenBank/DDBJ databases">
        <title>Novel species of Nocardioides.</title>
        <authorList>
            <person name="Liu Q."/>
            <person name="Xin Y.-H."/>
        </authorList>
    </citation>
    <scope>NUCLEOTIDE SEQUENCE [LARGE SCALE GENOMIC DNA]</scope>
    <source>
        <strain evidence="1 2">HLT3-15</strain>
    </source>
</reference>
<dbReference type="AlphaFoldDB" id="A0A4Q2RPF7"/>